<dbReference type="InterPro" id="IPR036390">
    <property type="entry name" value="WH_DNA-bd_sf"/>
</dbReference>
<evidence type="ECO:0000259" key="3">
    <source>
        <dbReference type="PROSITE" id="PS50250"/>
    </source>
</evidence>
<dbReference type="PANTHER" id="PTHR10539">
    <property type="entry name" value="26S PROTEASOME NON-ATPASE REGULATORY SUBUNIT 13"/>
    <property type="match status" value="1"/>
</dbReference>
<dbReference type="AlphaFoldDB" id="A0A7S0H7C6"/>
<accession>A0A7S0H7C6</accession>
<feature type="domain" description="PCI" evidence="3">
    <location>
        <begin position="160"/>
        <end position="331"/>
    </location>
</feature>
<dbReference type="PROSITE" id="PS50250">
    <property type="entry name" value="PCI"/>
    <property type="match status" value="1"/>
</dbReference>
<dbReference type="Pfam" id="PF22037">
    <property type="entry name" value="PSD13_N"/>
    <property type="match status" value="1"/>
</dbReference>
<dbReference type="GO" id="GO:0005198">
    <property type="term" value="F:structural molecule activity"/>
    <property type="evidence" value="ECO:0007669"/>
    <property type="project" value="TreeGrafter"/>
</dbReference>
<sequence length="370" mass="41911">MATAFPAEDSHFTALSELFKDKLWFQLTEKLGDLLSVSHFQQPPHLLDLYTKFVKSFEKDLNKLSLAQFMIAASRQHEDYKSAMKFLDSAEIVKKDPQAEVMCNMEKVTRMIEAGELGACSTLLEGAKSSMDKFVGIMDPVVHSSYYKSHFLFSKAKNDPTKMFSNALLYLSYTPIEKIPETAREAFAYDVSMAALVGKDIFNFGELLERPVTKVLAESKTYAWALDLLQAFNTGDIKAYDDIFAQKASSQPFLAENKKFLSIKIRILRLMVTVFNRPSHQRAIAFEEIAKTCDTKINEVEFVVMKAFSLGVLRGVIDQVSQTITITWVQPRVLGKDQIKGMSKRLKEWSEEVLKATADVEEHSGEILHE</sequence>
<dbReference type="SMART" id="SM00088">
    <property type="entry name" value="PINT"/>
    <property type="match status" value="1"/>
</dbReference>
<dbReference type="InterPro" id="IPR040798">
    <property type="entry name" value="Rpn9_C"/>
</dbReference>
<reference evidence="4" key="1">
    <citation type="submission" date="2021-01" db="EMBL/GenBank/DDBJ databases">
        <authorList>
            <person name="Corre E."/>
            <person name="Pelletier E."/>
            <person name="Niang G."/>
            <person name="Scheremetjew M."/>
            <person name="Finn R."/>
            <person name="Kale V."/>
            <person name="Holt S."/>
            <person name="Cochrane G."/>
            <person name="Meng A."/>
            <person name="Brown T."/>
            <person name="Cohen L."/>
        </authorList>
    </citation>
    <scope>NUCLEOTIDE SEQUENCE</scope>
    <source>
        <strain evidence="4">CCMP2058</strain>
    </source>
</reference>
<dbReference type="EMBL" id="HBEM01028007">
    <property type="protein sequence ID" value="CAD8460152.1"/>
    <property type="molecule type" value="Transcribed_RNA"/>
</dbReference>
<dbReference type="InterPro" id="IPR054179">
    <property type="entry name" value="PSD13_N"/>
</dbReference>
<proteinExistence type="inferred from homology"/>
<comment type="similarity">
    <text evidence="1">Belongs to the proteasome subunit S11 family.</text>
</comment>
<organism evidence="4">
    <name type="scientific">Amorphochlora amoebiformis</name>
    <dbReference type="NCBI Taxonomy" id="1561963"/>
    <lineage>
        <taxon>Eukaryota</taxon>
        <taxon>Sar</taxon>
        <taxon>Rhizaria</taxon>
        <taxon>Cercozoa</taxon>
        <taxon>Chlorarachniophyceae</taxon>
        <taxon>Amorphochlora</taxon>
    </lineage>
</organism>
<dbReference type="GO" id="GO:0006511">
    <property type="term" value="P:ubiquitin-dependent protein catabolic process"/>
    <property type="evidence" value="ECO:0007669"/>
    <property type="project" value="TreeGrafter"/>
</dbReference>
<dbReference type="GO" id="GO:0005829">
    <property type="term" value="C:cytosol"/>
    <property type="evidence" value="ECO:0007669"/>
    <property type="project" value="TreeGrafter"/>
</dbReference>
<name>A0A7S0H7C6_9EUKA</name>
<dbReference type="Pfam" id="PF18261">
    <property type="entry name" value="Rpn9_C"/>
    <property type="match status" value="1"/>
</dbReference>
<evidence type="ECO:0000256" key="2">
    <source>
        <dbReference type="ARBA" id="ARBA00022942"/>
    </source>
</evidence>
<dbReference type="GO" id="GO:0008541">
    <property type="term" value="C:proteasome regulatory particle, lid subcomplex"/>
    <property type="evidence" value="ECO:0007669"/>
    <property type="project" value="TreeGrafter"/>
</dbReference>
<dbReference type="InterPro" id="IPR035298">
    <property type="entry name" value="PSMD13"/>
</dbReference>
<protein>
    <recommendedName>
        <fullName evidence="3">PCI domain-containing protein</fullName>
    </recommendedName>
</protein>
<evidence type="ECO:0000256" key="1">
    <source>
        <dbReference type="ARBA" id="ARBA00006207"/>
    </source>
</evidence>
<dbReference type="GO" id="GO:0005634">
    <property type="term" value="C:nucleus"/>
    <property type="evidence" value="ECO:0007669"/>
    <property type="project" value="TreeGrafter"/>
</dbReference>
<dbReference type="InterPro" id="IPR000717">
    <property type="entry name" value="PCI_dom"/>
</dbReference>
<keyword evidence="2" id="KW-0647">Proteasome</keyword>
<dbReference type="SUPFAM" id="SSF46785">
    <property type="entry name" value="Winged helix' DNA-binding domain"/>
    <property type="match status" value="1"/>
</dbReference>
<evidence type="ECO:0000313" key="4">
    <source>
        <dbReference type="EMBL" id="CAD8460152.1"/>
    </source>
</evidence>
<dbReference type="Pfam" id="PF01399">
    <property type="entry name" value="PCI"/>
    <property type="match status" value="1"/>
</dbReference>
<gene>
    <name evidence="4" type="ORF">LAMO00422_LOCUS19110</name>
</gene>
<dbReference type="PANTHER" id="PTHR10539:SF0">
    <property type="entry name" value="26S PROTEASOME NON-ATPASE REGULATORY SUBUNIT 13"/>
    <property type="match status" value="1"/>
</dbReference>